<keyword evidence="2" id="KW-1133">Transmembrane helix</keyword>
<name>A0A3B1D8G5_9ZZZZ</name>
<dbReference type="GO" id="GO:0016791">
    <property type="term" value="F:phosphatase activity"/>
    <property type="evidence" value="ECO:0007669"/>
    <property type="project" value="TreeGrafter"/>
</dbReference>
<dbReference type="Pfam" id="PF07228">
    <property type="entry name" value="SpoIIE"/>
    <property type="match status" value="1"/>
</dbReference>
<feature type="transmembrane region" description="Helical" evidence="2">
    <location>
        <begin position="144"/>
        <end position="167"/>
    </location>
</feature>
<dbReference type="InterPro" id="IPR052016">
    <property type="entry name" value="Bact_Sigma-Reg"/>
</dbReference>
<dbReference type="SUPFAM" id="SSF81606">
    <property type="entry name" value="PP2C-like"/>
    <property type="match status" value="1"/>
</dbReference>
<gene>
    <name evidence="4" type="ORF">MNBD_PLANCTO02-2937</name>
</gene>
<feature type="transmembrane region" description="Helical" evidence="2">
    <location>
        <begin position="24"/>
        <end position="43"/>
    </location>
</feature>
<feature type="transmembrane region" description="Helical" evidence="2">
    <location>
        <begin position="223"/>
        <end position="240"/>
    </location>
</feature>
<dbReference type="Gene3D" id="3.60.40.10">
    <property type="entry name" value="PPM-type phosphatase domain"/>
    <property type="match status" value="1"/>
</dbReference>
<feature type="transmembrane region" description="Helical" evidence="2">
    <location>
        <begin position="109"/>
        <end position="132"/>
    </location>
</feature>
<dbReference type="SMART" id="SM00331">
    <property type="entry name" value="PP2C_SIG"/>
    <property type="match status" value="1"/>
</dbReference>
<feature type="domain" description="PPM-type phosphatase" evidence="3">
    <location>
        <begin position="335"/>
        <end position="551"/>
    </location>
</feature>
<dbReference type="InterPro" id="IPR036457">
    <property type="entry name" value="PPM-type-like_dom_sf"/>
</dbReference>
<sequence length="553" mass="61535">MTSPPEPEVAALQPVVKPERFPRAMVFGIVLLCLLPFLLNLAGVNFSTRHSSDDIAIQSVSYFQLFSLPVLEGGYVFVLWEWTAFCVALFTVIFSFAHFRVTRDTTTPIIGTALFFSAMIDVFRVLTFTGIINSAVDPNNFIPFTWVISRTFNVCLLVAGCLPFLSGQSISRYQHDERGFRFILLTGFLFGLMAYAIIHVCAVLPQLPQTMFPNQTFPRPWDAMPLVLYLFAGGIVFPRFHKAHPSLFSHGLVLSVIPHVACQIHAALWSSQLFDNDFNISLYLKTIAYLVPLAGLILDYIWAYAAEVTLRTTQAKLRVAREVQQGLLPKSSPQLDLFDIAGISIAADAAGGDYFDYVPMDNDGIGIVIADVSGHEIGASILMAETRAYLRATAMHETDVGAIATKVNHFLVADVQGRWFVTMFFARLDTKTGSIKYAACGHDAYIFRANGDLYNLESTSPPLCVLEEEDVACGPEETLAAGDILLMYTDGLVEAHSPEREQFGFDRVRKILLEDQNITAEEIVQKLHEELVEHQQSPLFDDDLTIVVVKRKI</sequence>
<dbReference type="PANTHER" id="PTHR43156">
    <property type="entry name" value="STAGE II SPORULATION PROTEIN E-RELATED"/>
    <property type="match status" value="1"/>
</dbReference>
<organism evidence="4">
    <name type="scientific">hydrothermal vent metagenome</name>
    <dbReference type="NCBI Taxonomy" id="652676"/>
    <lineage>
        <taxon>unclassified sequences</taxon>
        <taxon>metagenomes</taxon>
        <taxon>ecological metagenomes</taxon>
    </lineage>
</organism>
<feature type="transmembrane region" description="Helical" evidence="2">
    <location>
        <begin position="179"/>
        <end position="203"/>
    </location>
</feature>
<keyword evidence="1" id="KW-0378">Hydrolase</keyword>
<dbReference type="AlphaFoldDB" id="A0A3B1D8G5"/>
<feature type="transmembrane region" description="Helical" evidence="2">
    <location>
        <begin position="77"/>
        <end position="97"/>
    </location>
</feature>
<accession>A0A3B1D8G5</accession>
<keyword evidence="2" id="KW-0812">Transmembrane</keyword>
<keyword evidence="2" id="KW-0472">Membrane</keyword>
<evidence type="ECO:0000256" key="2">
    <source>
        <dbReference type="SAM" id="Phobius"/>
    </source>
</evidence>
<dbReference type="PANTHER" id="PTHR43156:SF2">
    <property type="entry name" value="STAGE II SPORULATION PROTEIN E"/>
    <property type="match status" value="1"/>
</dbReference>
<evidence type="ECO:0000259" key="3">
    <source>
        <dbReference type="SMART" id="SM00331"/>
    </source>
</evidence>
<evidence type="ECO:0000313" key="4">
    <source>
        <dbReference type="EMBL" id="VAX37012.1"/>
    </source>
</evidence>
<feature type="transmembrane region" description="Helical" evidence="2">
    <location>
        <begin position="286"/>
        <end position="306"/>
    </location>
</feature>
<reference evidence="4" key="1">
    <citation type="submission" date="2018-06" db="EMBL/GenBank/DDBJ databases">
        <authorList>
            <person name="Zhirakovskaya E."/>
        </authorList>
    </citation>
    <scope>NUCLEOTIDE SEQUENCE</scope>
</reference>
<feature type="transmembrane region" description="Helical" evidence="2">
    <location>
        <begin position="247"/>
        <end position="266"/>
    </location>
</feature>
<evidence type="ECO:0000256" key="1">
    <source>
        <dbReference type="ARBA" id="ARBA00022801"/>
    </source>
</evidence>
<dbReference type="EMBL" id="UOGL01000094">
    <property type="protein sequence ID" value="VAX37012.1"/>
    <property type="molecule type" value="Genomic_DNA"/>
</dbReference>
<dbReference type="InterPro" id="IPR001932">
    <property type="entry name" value="PPM-type_phosphatase-like_dom"/>
</dbReference>
<protein>
    <submittedName>
        <fullName evidence="4">Serine phosphatase</fullName>
    </submittedName>
</protein>
<proteinExistence type="predicted"/>